<organism evidence="2 3">
    <name type="scientific">Littorina saxatilis</name>
    <dbReference type="NCBI Taxonomy" id="31220"/>
    <lineage>
        <taxon>Eukaryota</taxon>
        <taxon>Metazoa</taxon>
        <taxon>Spiralia</taxon>
        <taxon>Lophotrochozoa</taxon>
        <taxon>Mollusca</taxon>
        <taxon>Gastropoda</taxon>
        <taxon>Caenogastropoda</taxon>
        <taxon>Littorinimorpha</taxon>
        <taxon>Littorinoidea</taxon>
        <taxon>Littorinidae</taxon>
        <taxon>Littorina</taxon>
    </lineage>
</organism>
<evidence type="ECO:0000313" key="3">
    <source>
        <dbReference type="Proteomes" id="UP001374579"/>
    </source>
</evidence>
<evidence type="ECO:0008006" key="4">
    <source>
        <dbReference type="Google" id="ProtNLM"/>
    </source>
</evidence>
<name>A0AAN9GPS3_9CAEN</name>
<reference evidence="2 3" key="1">
    <citation type="submission" date="2024-02" db="EMBL/GenBank/DDBJ databases">
        <title>Chromosome-scale genome assembly of the rough periwinkle Littorina saxatilis.</title>
        <authorList>
            <person name="De Jode A."/>
            <person name="Faria R."/>
            <person name="Formenti G."/>
            <person name="Sims Y."/>
            <person name="Smith T.P."/>
            <person name="Tracey A."/>
            <person name="Wood J.M.D."/>
            <person name="Zagrodzka Z.B."/>
            <person name="Johannesson K."/>
            <person name="Butlin R.K."/>
            <person name="Leder E.H."/>
        </authorList>
    </citation>
    <scope>NUCLEOTIDE SEQUENCE [LARGE SCALE GENOMIC DNA]</scope>
    <source>
        <strain evidence="2">Snail1</strain>
        <tissue evidence="2">Muscle</tissue>
    </source>
</reference>
<accession>A0AAN9GPS3</accession>
<gene>
    <name evidence="2" type="ORF">V1264_002242</name>
</gene>
<protein>
    <recommendedName>
        <fullName evidence="4">DUF885 domain-containing protein</fullName>
    </recommendedName>
</protein>
<feature type="signal peptide" evidence="1">
    <location>
        <begin position="1"/>
        <end position="21"/>
    </location>
</feature>
<dbReference type="EMBL" id="JBAMIC010000001">
    <property type="protein sequence ID" value="KAK7116582.1"/>
    <property type="molecule type" value="Genomic_DNA"/>
</dbReference>
<dbReference type="InterPro" id="IPR010281">
    <property type="entry name" value="DUF885"/>
</dbReference>
<comment type="caution">
    <text evidence="2">The sequence shown here is derived from an EMBL/GenBank/DDBJ whole genome shotgun (WGS) entry which is preliminary data.</text>
</comment>
<keyword evidence="3" id="KW-1185">Reference proteome</keyword>
<dbReference type="PANTHER" id="PTHR33361:SF2">
    <property type="entry name" value="DUF885 DOMAIN-CONTAINING PROTEIN"/>
    <property type="match status" value="1"/>
</dbReference>
<dbReference type="Pfam" id="PF05960">
    <property type="entry name" value="DUF885"/>
    <property type="match status" value="1"/>
</dbReference>
<dbReference type="AlphaFoldDB" id="A0AAN9GPS3"/>
<dbReference type="PANTHER" id="PTHR33361">
    <property type="entry name" value="GLR0591 PROTEIN"/>
    <property type="match status" value="1"/>
</dbReference>
<dbReference type="Proteomes" id="UP001374579">
    <property type="component" value="Unassembled WGS sequence"/>
</dbReference>
<evidence type="ECO:0000256" key="1">
    <source>
        <dbReference type="SAM" id="SignalP"/>
    </source>
</evidence>
<evidence type="ECO:0000313" key="2">
    <source>
        <dbReference type="EMBL" id="KAK7116582.1"/>
    </source>
</evidence>
<keyword evidence="1" id="KW-0732">Signal</keyword>
<sequence>MTEGMMLYLTLLLAFTPGVLCSSHRHTRQEPVSETLTKLEQEFWEWRMLDAPMFSTSVGESRHNDIVESFAPDTYTQRKVQVADYLSRVSAIDRTALDQTQRLDLDIFKGFLQTFLDGAQWNSYFTVNPVNFLEGDTADPTRMATIMPFSTIGDFENYLQRLLKLPGKIDQEIQLLEIAVSTGRTLNNVSVAGVPDQIDSLVQKTAHVDNNPFYQPAFTTRLDSSQVPLAKRASLRARADKAVYDINEAMLRLKAYLQKSYFPATRTSLGVSGWADGKAIYETCLKFHTTTDMTPQQVHDLGLKEVARIQGNMNAALKRLQFSGTIKEFYDKIRTDARFHVNTSEEVLRIFNDYIFNRIFPKLSTMFKDIPNLPLKVEPMPFDGPGGQYASGTPDGSVPGIFYANVMHPKQKAMISAMSLSLHETVPGHHLQSIYSLTSTIPKYRAFVEDDHYYRMPATFPINTAYLEGWALYSEYLGEELGMYTDDYMLMGRYSDEIFRACRLVVDTGLHYFGWNRDRAIQYMLDNTAESRQGLTVEVDRYLTWPGQATAYKIGEIKIKELRQRATDQLGTHFELADFHSVILQNGGMPLNLLERLVDDWIAKVKAMTHPGSDPLVG</sequence>
<feature type="chain" id="PRO_5043044888" description="DUF885 domain-containing protein" evidence="1">
    <location>
        <begin position="22"/>
        <end position="618"/>
    </location>
</feature>
<proteinExistence type="predicted"/>